<feature type="compositionally biased region" description="Polar residues" evidence="1">
    <location>
        <begin position="16"/>
        <end position="26"/>
    </location>
</feature>
<reference evidence="2" key="1">
    <citation type="journal article" date="2021" name="Nat. Commun.">
        <title>Genetic determinants of endophytism in the Arabidopsis root mycobiome.</title>
        <authorList>
            <person name="Mesny F."/>
            <person name="Miyauchi S."/>
            <person name="Thiergart T."/>
            <person name="Pickel B."/>
            <person name="Atanasova L."/>
            <person name="Karlsson M."/>
            <person name="Huettel B."/>
            <person name="Barry K.W."/>
            <person name="Haridas S."/>
            <person name="Chen C."/>
            <person name="Bauer D."/>
            <person name="Andreopoulos W."/>
            <person name="Pangilinan J."/>
            <person name="LaButti K."/>
            <person name="Riley R."/>
            <person name="Lipzen A."/>
            <person name="Clum A."/>
            <person name="Drula E."/>
            <person name="Henrissat B."/>
            <person name="Kohler A."/>
            <person name="Grigoriev I.V."/>
            <person name="Martin F.M."/>
            <person name="Hacquard S."/>
        </authorList>
    </citation>
    <scope>NUCLEOTIDE SEQUENCE</scope>
    <source>
        <strain evidence="2">MPI-CAGE-CH-0230</strain>
    </source>
</reference>
<comment type="caution">
    <text evidence="2">The sequence shown here is derived from an EMBL/GenBank/DDBJ whole genome shotgun (WGS) entry which is preliminary data.</text>
</comment>
<feature type="region of interest" description="Disordered" evidence="1">
    <location>
        <begin position="123"/>
        <end position="156"/>
    </location>
</feature>
<organism evidence="2 3">
    <name type="scientific">Microdochium trichocladiopsis</name>
    <dbReference type="NCBI Taxonomy" id="1682393"/>
    <lineage>
        <taxon>Eukaryota</taxon>
        <taxon>Fungi</taxon>
        <taxon>Dikarya</taxon>
        <taxon>Ascomycota</taxon>
        <taxon>Pezizomycotina</taxon>
        <taxon>Sordariomycetes</taxon>
        <taxon>Xylariomycetidae</taxon>
        <taxon>Xylariales</taxon>
        <taxon>Microdochiaceae</taxon>
        <taxon>Microdochium</taxon>
    </lineage>
</organism>
<evidence type="ECO:0000313" key="3">
    <source>
        <dbReference type="Proteomes" id="UP000756346"/>
    </source>
</evidence>
<protein>
    <submittedName>
        <fullName evidence="2">Uncharacterized protein</fullName>
    </submittedName>
</protein>
<feature type="region of interest" description="Disordered" evidence="1">
    <location>
        <begin position="1"/>
        <end position="29"/>
    </location>
</feature>
<name>A0A9P9BNT9_9PEZI</name>
<dbReference type="EMBL" id="JAGTJQ010000007">
    <property type="protein sequence ID" value="KAH7028076.1"/>
    <property type="molecule type" value="Genomic_DNA"/>
</dbReference>
<evidence type="ECO:0000256" key="1">
    <source>
        <dbReference type="SAM" id="MobiDB-lite"/>
    </source>
</evidence>
<gene>
    <name evidence="2" type="ORF">B0I36DRAFT_146929</name>
</gene>
<feature type="compositionally biased region" description="Polar residues" evidence="1">
    <location>
        <begin position="124"/>
        <end position="134"/>
    </location>
</feature>
<dbReference type="Proteomes" id="UP000756346">
    <property type="component" value="Unassembled WGS sequence"/>
</dbReference>
<evidence type="ECO:0000313" key="2">
    <source>
        <dbReference type="EMBL" id="KAH7028076.1"/>
    </source>
</evidence>
<accession>A0A9P9BNT9</accession>
<sequence>MASPRYRVKVTEKSTFRASEPSSLPQTRREDTFGPNCYCPALSRLRSGQKPVCSRYRHSHLAGVMLSTVIGSMRGHALSRGQVRNPIARAQRSVTKLRRVLRSRSDKPCGKGRHVVSGCVVHGVTQTNPSTSPLSGPRRDRERAAKSTPQRRRRARAQLCCSPGQPLPASVLVPQKELPEKCIELFLIGQKGHSPCP</sequence>
<dbReference type="AlphaFoldDB" id="A0A9P9BNT9"/>
<dbReference type="RefSeq" id="XP_046010875.1">
    <property type="nucleotide sequence ID" value="XM_046148460.1"/>
</dbReference>
<proteinExistence type="predicted"/>
<dbReference type="GeneID" id="70178006"/>
<keyword evidence="3" id="KW-1185">Reference proteome</keyword>